<feature type="transmembrane region" description="Helical" evidence="1">
    <location>
        <begin position="80"/>
        <end position="97"/>
    </location>
</feature>
<name>A0A7U3ZHV7_RUNSL</name>
<protein>
    <submittedName>
        <fullName evidence="2">Uncharacterized protein</fullName>
    </submittedName>
</protein>
<dbReference type="AlphaFoldDB" id="A0A7U3ZHV7"/>
<gene>
    <name evidence="2" type="ordered locus">Runsl_1093</name>
</gene>
<dbReference type="Proteomes" id="UP000000493">
    <property type="component" value="Chromosome"/>
</dbReference>
<evidence type="ECO:0000313" key="2">
    <source>
        <dbReference type="EMBL" id="AEI47524.1"/>
    </source>
</evidence>
<dbReference type="EMBL" id="CP002859">
    <property type="protein sequence ID" value="AEI47524.1"/>
    <property type="molecule type" value="Genomic_DNA"/>
</dbReference>
<accession>A0A7U3ZHV7</accession>
<feature type="transmembrane region" description="Helical" evidence="1">
    <location>
        <begin position="47"/>
        <end position="68"/>
    </location>
</feature>
<proteinExistence type="predicted"/>
<keyword evidence="1" id="KW-0472">Membrane</keyword>
<feature type="transmembrane region" description="Helical" evidence="1">
    <location>
        <begin position="21"/>
        <end position="41"/>
    </location>
</feature>
<sequence length="107" mass="13002">MNDKLFDLKNDRRLSVYFYRMGFGMWLLYIAMGAPFLHQYLMYRTPCAIMCALLMVVGLSASMYYDYYHHHREFEQRKKWLIVSYIVLAGLIYFFILKDKSFDFSLF</sequence>
<dbReference type="KEGG" id="rsi:Runsl_1093"/>
<evidence type="ECO:0000313" key="3">
    <source>
        <dbReference type="Proteomes" id="UP000000493"/>
    </source>
</evidence>
<keyword evidence="3" id="KW-1185">Reference proteome</keyword>
<keyword evidence="1" id="KW-1133">Transmembrane helix</keyword>
<evidence type="ECO:0000256" key="1">
    <source>
        <dbReference type="SAM" id="Phobius"/>
    </source>
</evidence>
<keyword evidence="1" id="KW-0812">Transmembrane</keyword>
<dbReference type="RefSeq" id="WP_013926843.1">
    <property type="nucleotide sequence ID" value="NC_015703.1"/>
</dbReference>
<organism evidence="2 3">
    <name type="scientific">Runella slithyformis (strain ATCC 29530 / DSM 19594 / LMG 11500 / NCIMB 11436 / LSU 4)</name>
    <dbReference type="NCBI Taxonomy" id="761193"/>
    <lineage>
        <taxon>Bacteria</taxon>
        <taxon>Pseudomonadati</taxon>
        <taxon>Bacteroidota</taxon>
        <taxon>Cytophagia</taxon>
        <taxon>Cytophagales</taxon>
        <taxon>Spirosomataceae</taxon>
        <taxon>Runella</taxon>
    </lineage>
</organism>
<reference evidence="3" key="1">
    <citation type="submission" date="2011-06" db="EMBL/GenBank/DDBJ databases">
        <title>The complete genome of chromosome of Runella slithyformis DSM 19594.</title>
        <authorList>
            <consortium name="US DOE Joint Genome Institute (JGI-PGF)"/>
            <person name="Lucas S."/>
            <person name="Han J."/>
            <person name="Lapidus A."/>
            <person name="Bruce D."/>
            <person name="Goodwin L."/>
            <person name="Pitluck S."/>
            <person name="Peters L."/>
            <person name="Kyrpides N."/>
            <person name="Mavromatis K."/>
            <person name="Ivanova N."/>
            <person name="Ovchinnikova G."/>
            <person name="Zhang X."/>
            <person name="Misra M."/>
            <person name="Detter J.C."/>
            <person name="Tapia R."/>
            <person name="Han C."/>
            <person name="Land M."/>
            <person name="Hauser L."/>
            <person name="Markowitz V."/>
            <person name="Cheng J.-F."/>
            <person name="Hugenholtz P."/>
            <person name="Woyke T."/>
            <person name="Wu D."/>
            <person name="Tindall B."/>
            <person name="Faehrich R."/>
            <person name="Brambilla E."/>
            <person name="Klenk H.-P."/>
            <person name="Eisen J.A."/>
        </authorList>
    </citation>
    <scope>NUCLEOTIDE SEQUENCE [LARGE SCALE GENOMIC DNA]</scope>
    <source>
        <strain evidence="3">ATCC 29530 / DSM 19594 / LMG 11500 / NCIMB 11436 / LSU 4</strain>
    </source>
</reference>
<reference evidence="2 3" key="2">
    <citation type="journal article" date="2012" name="Stand. Genomic Sci.">
        <title>Complete genome sequence of the aquatic bacterium Runella slithyformis type strain (LSU 4(T)).</title>
        <authorList>
            <person name="Copeland A."/>
            <person name="Zhang X."/>
            <person name="Misra M."/>
            <person name="Lapidus A."/>
            <person name="Nolan M."/>
            <person name="Lucas S."/>
            <person name="Deshpande S."/>
            <person name="Cheng J.F."/>
            <person name="Tapia R."/>
            <person name="Goodwin L.A."/>
            <person name="Pitluck S."/>
            <person name="Liolios K."/>
            <person name="Pagani I."/>
            <person name="Ivanova N."/>
            <person name="Mikhailova N."/>
            <person name="Pati A."/>
            <person name="Chen A."/>
            <person name="Palaniappan K."/>
            <person name="Land M."/>
            <person name="Hauser L."/>
            <person name="Pan C."/>
            <person name="Jeffries C.D."/>
            <person name="Detter J.C."/>
            <person name="Brambilla E.M."/>
            <person name="Rohde M."/>
            <person name="Djao O.D."/>
            <person name="Goker M."/>
            <person name="Sikorski J."/>
            <person name="Tindall B.J."/>
            <person name="Woyke T."/>
            <person name="Bristow J."/>
            <person name="Eisen J.A."/>
            <person name="Markowitz V."/>
            <person name="Hugenholtz P."/>
            <person name="Kyrpides N.C."/>
            <person name="Klenk H.P."/>
            <person name="Mavromatis K."/>
        </authorList>
    </citation>
    <scope>NUCLEOTIDE SEQUENCE [LARGE SCALE GENOMIC DNA]</scope>
    <source>
        <strain evidence="3">ATCC 29530 / DSM 19594 / LMG 11500 / NCIMB 11436 / LSU 4</strain>
    </source>
</reference>